<dbReference type="CDD" id="cd04187">
    <property type="entry name" value="DPM1_like_bac"/>
    <property type="match status" value="1"/>
</dbReference>
<keyword evidence="2" id="KW-0328">Glycosyltransferase</keyword>
<feature type="transmembrane region" description="Helical" evidence="7">
    <location>
        <begin position="227"/>
        <end position="253"/>
    </location>
</feature>
<dbReference type="SUPFAM" id="SSF53448">
    <property type="entry name" value="Nucleotide-diphospho-sugar transferases"/>
    <property type="match status" value="1"/>
</dbReference>
<dbReference type="AlphaFoldDB" id="A0A0K1QCD7"/>
<accession>A0A0K1QCD7</accession>
<protein>
    <submittedName>
        <fullName evidence="9">Glycosyl transferase, family 2</fullName>
    </submittedName>
</protein>
<reference evidence="9 10" key="1">
    <citation type="submission" date="2015-08" db="EMBL/GenBank/DDBJ databases">
        <authorList>
            <person name="Babu N.S."/>
            <person name="Beckwith C.J."/>
            <person name="Beseler K.G."/>
            <person name="Brison A."/>
            <person name="Carone J.V."/>
            <person name="Caskin T.P."/>
            <person name="Diamond M."/>
            <person name="Durham M.E."/>
            <person name="Foxe J.M."/>
            <person name="Go M."/>
            <person name="Henderson B.A."/>
            <person name="Jones I.B."/>
            <person name="McGettigan J.A."/>
            <person name="Micheletti S.J."/>
            <person name="Nasrallah M.E."/>
            <person name="Ortiz D."/>
            <person name="Piller C.R."/>
            <person name="Privatt S.R."/>
            <person name="Schneider S.L."/>
            <person name="Sharp S."/>
            <person name="Smith T.C."/>
            <person name="Stanton J.D."/>
            <person name="Ullery H.E."/>
            <person name="Wilson R.J."/>
            <person name="Serrano M.G."/>
            <person name="Buck G."/>
            <person name="Lee V."/>
            <person name="Wang Y."/>
            <person name="Carvalho R."/>
            <person name="Voegtly L."/>
            <person name="Shi R."/>
            <person name="Duckworth R."/>
            <person name="Johnson A."/>
            <person name="Loviza R."/>
            <person name="Walstead R."/>
            <person name="Shah Z."/>
            <person name="Kiflezghi M."/>
            <person name="Wade K."/>
            <person name="Ball S.L."/>
            <person name="Bradley K.W."/>
            <person name="Asai D.J."/>
            <person name="Bowman C.A."/>
            <person name="Russell D.A."/>
            <person name="Pope W.H."/>
            <person name="Jacobs-Sera D."/>
            <person name="Hendrix R.W."/>
            <person name="Hatfull G.F."/>
        </authorList>
    </citation>
    <scope>NUCLEOTIDE SEQUENCE [LARGE SCALE GENOMIC DNA]</scope>
    <source>
        <strain evidence="9 10">DSM 27648</strain>
    </source>
</reference>
<evidence type="ECO:0000256" key="7">
    <source>
        <dbReference type="SAM" id="Phobius"/>
    </source>
</evidence>
<dbReference type="InterPro" id="IPR029044">
    <property type="entry name" value="Nucleotide-diphossugar_trans"/>
</dbReference>
<dbReference type="Proteomes" id="UP000064967">
    <property type="component" value="Chromosome"/>
</dbReference>
<keyword evidence="6 7" id="KW-0472">Membrane</keyword>
<dbReference type="GO" id="GO:0016757">
    <property type="term" value="F:glycosyltransferase activity"/>
    <property type="evidence" value="ECO:0007669"/>
    <property type="project" value="UniProtKB-KW"/>
</dbReference>
<comment type="subcellular location">
    <subcellularLocation>
        <location evidence="1">Membrane</location>
        <topology evidence="1">Multi-pass membrane protein</topology>
    </subcellularLocation>
</comment>
<dbReference type="PANTHER" id="PTHR48090">
    <property type="entry name" value="UNDECAPRENYL-PHOSPHATE 4-DEOXY-4-FORMAMIDO-L-ARABINOSE TRANSFERASE-RELATED"/>
    <property type="match status" value="1"/>
</dbReference>
<evidence type="ECO:0000313" key="10">
    <source>
        <dbReference type="Proteomes" id="UP000064967"/>
    </source>
</evidence>
<feature type="transmembrane region" description="Helical" evidence="7">
    <location>
        <begin position="265"/>
        <end position="287"/>
    </location>
</feature>
<dbReference type="InterPro" id="IPR050256">
    <property type="entry name" value="Glycosyltransferase_2"/>
</dbReference>
<organism evidence="9 10">
    <name type="scientific">Labilithrix luteola</name>
    <dbReference type="NCBI Taxonomy" id="1391654"/>
    <lineage>
        <taxon>Bacteria</taxon>
        <taxon>Pseudomonadati</taxon>
        <taxon>Myxococcota</taxon>
        <taxon>Polyangia</taxon>
        <taxon>Polyangiales</taxon>
        <taxon>Labilitrichaceae</taxon>
        <taxon>Labilithrix</taxon>
    </lineage>
</organism>
<evidence type="ECO:0000256" key="6">
    <source>
        <dbReference type="ARBA" id="ARBA00023136"/>
    </source>
</evidence>
<evidence type="ECO:0000313" key="9">
    <source>
        <dbReference type="EMBL" id="AKV03095.1"/>
    </source>
</evidence>
<sequence>MSVVVPLFNEANNVEPLYDALESVRIANARERWEYVFVDDGSRDDSLLVLARLADRDAKVKVVSLARNFGKEVALSAGVTYGAGDAVVTMDADLQHPPEVIPALLEKWRAGAEVVVAVRRRTARKAFLRRASSHLFDALARLFSGDSQVLEGTDFRLIDRRVRAAFLLVRERRRAYRQIVDWLGFVRETVPFDAARRHDGRSTYSLPKLWNLAIDMIVSRSAVPLRVLLYLGLLISFASTLSLMWMFLAFYYVDPKWWYTPLAQAVVFNTLLIGIVLIALGVVGLYVGRIHEEVLGRPLFLVRGTRNIDEPARARLGEDHAA</sequence>
<evidence type="ECO:0000256" key="5">
    <source>
        <dbReference type="ARBA" id="ARBA00022989"/>
    </source>
</evidence>
<keyword evidence="3 9" id="KW-0808">Transferase</keyword>
<keyword evidence="5 7" id="KW-1133">Transmembrane helix</keyword>
<keyword evidence="10" id="KW-1185">Reference proteome</keyword>
<dbReference type="KEGG" id="llu:AKJ09_09758"/>
<dbReference type="InterPro" id="IPR001173">
    <property type="entry name" value="Glyco_trans_2-like"/>
</dbReference>
<dbReference type="STRING" id="1391654.AKJ09_09758"/>
<dbReference type="GO" id="GO:0005886">
    <property type="term" value="C:plasma membrane"/>
    <property type="evidence" value="ECO:0007669"/>
    <property type="project" value="TreeGrafter"/>
</dbReference>
<evidence type="ECO:0000256" key="3">
    <source>
        <dbReference type="ARBA" id="ARBA00022679"/>
    </source>
</evidence>
<dbReference type="Pfam" id="PF00535">
    <property type="entry name" value="Glycos_transf_2"/>
    <property type="match status" value="1"/>
</dbReference>
<dbReference type="EMBL" id="CP012333">
    <property type="protein sequence ID" value="AKV03095.1"/>
    <property type="molecule type" value="Genomic_DNA"/>
</dbReference>
<keyword evidence="4 7" id="KW-0812">Transmembrane</keyword>
<evidence type="ECO:0000256" key="4">
    <source>
        <dbReference type="ARBA" id="ARBA00022692"/>
    </source>
</evidence>
<evidence type="ECO:0000256" key="2">
    <source>
        <dbReference type="ARBA" id="ARBA00022676"/>
    </source>
</evidence>
<dbReference type="Gene3D" id="3.90.550.10">
    <property type="entry name" value="Spore Coat Polysaccharide Biosynthesis Protein SpsA, Chain A"/>
    <property type="match status" value="1"/>
</dbReference>
<gene>
    <name evidence="9" type="ORF">AKJ09_09758</name>
</gene>
<evidence type="ECO:0000259" key="8">
    <source>
        <dbReference type="Pfam" id="PF00535"/>
    </source>
</evidence>
<proteinExistence type="predicted"/>
<dbReference type="PATRIC" id="fig|1391654.3.peg.9882"/>
<name>A0A0K1QCD7_9BACT</name>
<feature type="domain" description="Glycosyltransferase 2-like" evidence="8">
    <location>
        <begin position="2"/>
        <end position="135"/>
    </location>
</feature>
<dbReference type="RefSeq" id="WP_169928377.1">
    <property type="nucleotide sequence ID" value="NZ_CP012333.1"/>
</dbReference>
<dbReference type="PANTHER" id="PTHR48090:SF1">
    <property type="entry name" value="PROPHAGE BACTOPRENOL GLUCOSYL TRANSFERASE HOMOLOG"/>
    <property type="match status" value="1"/>
</dbReference>
<evidence type="ECO:0000256" key="1">
    <source>
        <dbReference type="ARBA" id="ARBA00004141"/>
    </source>
</evidence>